<reference evidence="4" key="1">
    <citation type="journal article" date="2019" name="Int. J. Syst. Evol. Microbiol.">
        <title>The Global Catalogue of Microorganisms (GCM) 10K type strain sequencing project: providing services to taxonomists for standard genome sequencing and annotation.</title>
        <authorList>
            <consortium name="The Broad Institute Genomics Platform"/>
            <consortium name="The Broad Institute Genome Sequencing Center for Infectious Disease"/>
            <person name="Wu L."/>
            <person name="Ma J."/>
        </authorList>
    </citation>
    <scope>NUCLEOTIDE SEQUENCE [LARGE SCALE GENOMIC DNA]</scope>
    <source>
        <strain evidence="4">CGMCC 1.11013</strain>
    </source>
</reference>
<proteinExistence type="predicted"/>
<evidence type="ECO:0000256" key="2">
    <source>
        <dbReference type="SAM" id="SignalP"/>
    </source>
</evidence>
<comment type="caution">
    <text evidence="3">The sequence shown here is derived from an EMBL/GenBank/DDBJ whole genome shotgun (WGS) entry which is preliminary data.</text>
</comment>
<name>A0ABQ1RJR4_9BURK</name>
<accession>A0ABQ1RJR4</accession>
<feature type="chain" id="PRO_5045517761" description="DUF4148 domain-containing protein" evidence="2">
    <location>
        <begin position="25"/>
        <end position="120"/>
    </location>
</feature>
<dbReference type="RefSeq" id="WP_075583237.1">
    <property type="nucleotide sequence ID" value="NZ_BMEG01000003.1"/>
</dbReference>
<evidence type="ECO:0008006" key="5">
    <source>
        <dbReference type="Google" id="ProtNLM"/>
    </source>
</evidence>
<feature type="region of interest" description="Disordered" evidence="1">
    <location>
        <begin position="68"/>
        <end position="105"/>
    </location>
</feature>
<protein>
    <recommendedName>
        <fullName evidence="5">DUF4148 domain-containing protein</fullName>
    </recommendedName>
</protein>
<dbReference type="Proteomes" id="UP000597138">
    <property type="component" value="Unassembled WGS sequence"/>
</dbReference>
<dbReference type="Pfam" id="PF13663">
    <property type="entry name" value="DUF4148"/>
    <property type="match status" value="1"/>
</dbReference>
<dbReference type="InterPro" id="IPR025421">
    <property type="entry name" value="DUF4148"/>
</dbReference>
<gene>
    <name evidence="3" type="ORF">GCM10010985_25890</name>
</gene>
<organism evidence="3 4">
    <name type="scientific">Caballeronia grimmiae</name>
    <dbReference type="NCBI Taxonomy" id="1071679"/>
    <lineage>
        <taxon>Bacteria</taxon>
        <taxon>Pseudomonadati</taxon>
        <taxon>Pseudomonadota</taxon>
        <taxon>Betaproteobacteria</taxon>
        <taxon>Burkholderiales</taxon>
        <taxon>Burkholderiaceae</taxon>
        <taxon>Caballeronia</taxon>
    </lineage>
</organism>
<evidence type="ECO:0000256" key="1">
    <source>
        <dbReference type="SAM" id="MobiDB-lite"/>
    </source>
</evidence>
<sequence>MMRKFVATVLLSSVAFGVIANVHAQGLTREQVRQQLIEAQKNGLSYITDASYPDISPIFQNRLEQQRAMEARDSAMGSQSDGAVESGRAAPPPAITAARTPPSRNDCVGPAGFCNPYFGN</sequence>
<keyword evidence="4" id="KW-1185">Reference proteome</keyword>
<keyword evidence="2" id="KW-0732">Signal</keyword>
<evidence type="ECO:0000313" key="3">
    <source>
        <dbReference type="EMBL" id="GGD70220.1"/>
    </source>
</evidence>
<evidence type="ECO:0000313" key="4">
    <source>
        <dbReference type="Proteomes" id="UP000597138"/>
    </source>
</evidence>
<dbReference type="EMBL" id="BMEG01000003">
    <property type="protein sequence ID" value="GGD70220.1"/>
    <property type="molecule type" value="Genomic_DNA"/>
</dbReference>
<feature type="signal peptide" evidence="2">
    <location>
        <begin position="1"/>
        <end position="24"/>
    </location>
</feature>